<dbReference type="GO" id="GO:0046961">
    <property type="term" value="F:proton-transporting ATPase activity, rotational mechanism"/>
    <property type="evidence" value="ECO:0007669"/>
    <property type="project" value="InterPro"/>
</dbReference>
<dbReference type="PANTHER" id="PTHR12713:SF11">
    <property type="entry name" value="V-TYPE PROTON ATPASE SUBUNIT G"/>
    <property type="match status" value="1"/>
</dbReference>
<sequence length="128" mass="13923">MASGNEGIQQLLTAEAEATAIVEEARAYRKKKLKSAEQGAQSEIAAFRAQAQAKFEQETSFDIGSIKSYQNDLESETKAALETMTAAYQKNCSKIVDLLVHHVTTVKMDVPDNLAQCIKATMPIDAGQ</sequence>
<dbReference type="NCBIfam" id="TIGR01147">
    <property type="entry name" value="V_ATP_synt_G"/>
    <property type="match status" value="1"/>
</dbReference>
<dbReference type="EMBL" id="HACM01009065">
    <property type="protein sequence ID" value="CRZ09507.1"/>
    <property type="molecule type" value="Transcribed_RNA"/>
</dbReference>
<dbReference type="AlphaFoldDB" id="A0A0H5R6X9"/>
<evidence type="ECO:0000256" key="2">
    <source>
        <dbReference type="ARBA" id="ARBA00022448"/>
    </source>
</evidence>
<evidence type="ECO:0000313" key="6">
    <source>
        <dbReference type="EMBL" id="CRZ09507.1"/>
    </source>
</evidence>
<keyword evidence="2 5" id="KW-0813">Transport</keyword>
<proteinExistence type="inferred from homology"/>
<evidence type="ECO:0000256" key="1">
    <source>
        <dbReference type="ARBA" id="ARBA00010066"/>
    </source>
</evidence>
<dbReference type="Pfam" id="PF03179">
    <property type="entry name" value="V-ATPase_G"/>
    <property type="match status" value="1"/>
</dbReference>
<protein>
    <recommendedName>
        <fullName evidence="5">V-type proton ATPase subunit G</fullName>
    </recommendedName>
</protein>
<comment type="subunit">
    <text evidence="5">V-ATPase is a heteromultimeric enzyme made up of two complexes: the ATP-hydrolytic V1 complex and the proton translocation V0 complex.</text>
</comment>
<keyword evidence="3 5" id="KW-0375">Hydrogen ion transport</keyword>
<dbReference type="InterPro" id="IPR028987">
    <property type="entry name" value="ATP_synth_B-like_membr_sf"/>
</dbReference>
<dbReference type="GO" id="GO:0016887">
    <property type="term" value="F:ATP hydrolysis activity"/>
    <property type="evidence" value="ECO:0007669"/>
    <property type="project" value="TreeGrafter"/>
</dbReference>
<comment type="function">
    <text evidence="5">Subunit of the V1 complex of vacuolar(H+)-ATPase (V-ATPase), a multisubunit enzyme composed of a peripheral complex (V1) that hydrolyzes ATP and a membrane integral complex (V0) that translocates protons. V-ATPase is responsible for acidifying and maintaining the pH of intracellular compartments and in some cell types, is targeted to the plasma membrane, where it is responsible for acidifying the extracellular environment.</text>
</comment>
<dbReference type="FunFam" id="1.20.5.2950:FF:000001">
    <property type="entry name" value="V-type proton ATPase subunit G"/>
    <property type="match status" value="1"/>
</dbReference>
<dbReference type="InterPro" id="IPR005124">
    <property type="entry name" value="V-ATPase_G"/>
</dbReference>
<dbReference type="Gene3D" id="1.20.5.2950">
    <property type="match status" value="1"/>
</dbReference>
<reference evidence="6" key="1">
    <citation type="submission" date="2015-04" db="EMBL/GenBank/DDBJ databases">
        <title>The genome sequence of the plant pathogenic Rhizarian Plasmodiophora brassicae reveals insights in its biotrophic life cycle and the origin of chitin synthesis.</title>
        <authorList>
            <person name="Schwelm A."/>
            <person name="Fogelqvist J."/>
            <person name="Knaust A."/>
            <person name="Julke S."/>
            <person name="Lilja T."/>
            <person name="Dhandapani V."/>
            <person name="Bonilla-Rosso G."/>
            <person name="Karlsson M."/>
            <person name="Shevchenko A."/>
            <person name="Choi S.R."/>
            <person name="Kim H.G."/>
            <person name="Park J.Y."/>
            <person name="Lim Y.P."/>
            <person name="Ludwig-Muller J."/>
            <person name="Dixelius C."/>
        </authorList>
    </citation>
    <scope>NUCLEOTIDE SEQUENCE</scope>
    <source>
        <tissue evidence="6">Potato root galls</tissue>
    </source>
</reference>
<dbReference type="PANTHER" id="PTHR12713">
    <property type="entry name" value="VACUOLAR ATP SYNTHASE SUBUNIT G"/>
    <property type="match status" value="1"/>
</dbReference>
<evidence type="ECO:0000256" key="3">
    <source>
        <dbReference type="ARBA" id="ARBA00022781"/>
    </source>
</evidence>
<dbReference type="SUPFAM" id="SSF81573">
    <property type="entry name" value="F1F0 ATP synthase subunit B, membrane domain"/>
    <property type="match status" value="1"/>
</dbReference>
<organism evidence="6">
    <name type="scientific">Spongospora subterranea</name>
    <dbReference type="NCBI Taxonomy" id="70186"/>
    <lineage>
        <taxon>Eukaryota</taxon>
        <taxon>Sar</taxon>
        <taxon>Rhizaria</taxon>
        <taxon>Endomyxa</taxon>
        <taxon>Phytomyxea</taxon>
        <taxon>Plasmodiophorida</taxon>
        <taxon>Plasmodiophoridae</taxon>
        <taxon>Spongospora</taxon>
    </lineage>
</organism>
<evidence type="ECO:0000256" key="4">
    <source>
        <dbReference type="ARBA" id="ARBA00023065"/>
    </source>
</evidence>
<dbReference type="GO" id="GO:0000221">
    <property type="term" value="C:vacuolar proton-transporting V-type ATPase, V1 domain"/>
    <property type="evidence" value="ECO:0007669"/>
    <property type="project" value="TreeGrafter"/>
</dbReference>
<evidence type="ECO:0000256" key="5">
    <source>
        <dbReference type="RuleBase" id="RU364019"/>
    </source>
</evidence>
<keyword evidence="4 5" id="KW-0406">Ion transport</keyword>
<name>A0A0H5R6X9_9EUKA</name>
<comment type="similarity">
    <text evidence="1 5">Belongs to the V-ATPase G subunit family.</text>
</comment>
<accession>A0A0H5R6X9</accession>